<keyword evidence="1" id="KW-0723">Serine/threonine-protein kinase</keyword>
<dbReference type="Gene3D" id="1.10.510.10">
    <property type="entry name" value="Transferase(Phosphotransferase) domain 1"/>
    <property type="match status" value="1"/>
</dbReference>
<name>A0ABN7T7Q5_OIKDI</name>
<evidence type="ECO:0000256" key="3">
    <source>
        <dbReference type="ARBA" id="ARBA00022741"/>
    </source>
</evidence>
<feature type="region of interest" description="Disordered" evidence="6">
    <location>
        <begin position="276"/>
        <end position="322"/>
    </location>
</feature>
<feature type="compositionally biased region" description="Basic residues" evidence="6">
    <location>
        <begin position="53"/>
        <end position="71"/>
    </location>
</feature>
<feature type="region of interest" description="Disordered" evidence="6">
    <location>
        <begin position="1"/>
        <end position="181"/>
    </location>
</feature>
<dbReference type="SUPFAM" id="SSF56112">
    <property type="entry name" value="Protein kinase-like (PK-like)"/>
    <property type="match status" value="1"/>
</dbReference>
<feature type="region of interest" description="Disordered" evidence="6">
    <location>
        <begin position="1094"/>
        <end position="1118"/>
    </location>
</feature>
<dbReference type="PANTHER" id="PTHR11584:SF369">
    <property type="entry name" value="MITOGEN-ACTIVATED PROTEIN KINASE KINASE KINASE 19-RELATED"/>
    <property type="match status" value="1"/>
</dbReference>
<evidence type="ECO:0000259" key="7">
    <source>
        <dbReference type="PROSITE" id="PS50011"/>
    </source>
</evidence>
<protein>
    <submittedName>
        <fullName evidence="8">Oidioi.mRNA.OKI2018_I69.chr2.g5709.t2.cds</fullName>
    </submittedName>
</protein>
<reference evidence="8 9" key="1">
    <citation type="submission" date="2021-04" db="EMBL/GenBank/DDBJ databases">
        <authorList>
            <person name="Bliznina A."/>
        </authorList>
    </citation>
    <scope>NUCLEOTIDE SEQUENCE [LARGE SCALE GENOMIC DNA]</scope>
</reference>
<dbReference type="EMBL" id="OU015567">
    <property type="protein sequence ID" value="CAG5111394.1"/>
    <property type="molecule type" value="Genomic_DNA"/>
</dbReference>
<sequence>MSEKRKKTKTKEGGPRRSSGPPESLIDNDMDSDRMSISSTSSRKSQREQQIRSARKLKMKKNAIRKSNRHIAKYDPESAMTSTVPSDEEPPPAKKPRRRIRRISERSRRTITAKLPPCYGPDCDQEIDRNNEEQGATDDRELRKLRKLFWSKTGKGAGRPRKLKNKQPDGRSQSQRRRCTLEPSQNVKENMKNFWREIYVFDYSNGDKRRTAQVRSADFDDFFRKKRFSESFGPHAQFKELAAMVSIPNEHRPFAIQRKKFGRILKIDYDDEDYSTDATDIDPTSPSHDMEVATPPLTPSSRSRSNTSASERPSFDETKSSSGLDISQLASRFNDLETETQMTKSQNESLEATPRTISRFSSYMSEPACIPRHDMFIYEILNTQLNALWIEETFESLGELKTLFPHEKCFLEEVHDPRNDTTQLKSFLKEEAKALSWMNIATGFMTIFERHVSKVIDSFQPTNLTELESQQYDISGGTTENFKYWLKEQINKSEKEANPESPFCQRVFVESLQNHISRLTKLSTTTLMMMASSNNSSSRSRSGKSRVQEPYRIINHSILEKLISFLLKVRPYLEGQDELHTDLEKLVSSKNNKNGIPNVMDLTLADVFERNISVEMNSTWLESSLRNIRIRYVHNEFNPDAYPLPEWLPNLNGLYTFLLVTLARFPMTLCKHVLEKFESISSCTADHSNFIAEFHPVFDQCAVTIFCIETLALTEHSSTSDLLFNTIYELKSNFKKALKCYYDKVVIPPKVHLLSKDFDLHNILQRMNNISLFESDAESLGHVLKFEMKRFKDLSRRMHISTKPRIMDLFQDKAVVLMDVLQEWCNERIIKTQLKHLDDFLNITNEKDLRKPQITLPNGISFDRVPSEPEDQENFRDRVQKEILQQMLHNLRVGKNTFVDNEARGVFQFAFYLREIAEKAIGYRLKKTAGRDISQYLLNQDFCMVRVLNDNDSDFWIFCHSETIDRFVNGKSTVLEELFDLMQRVETVTPVTKDLLVRIDNTVDGTMFHGGPIAMILDQDDEPRHFLKTTRRAFSELDTGFTGSTQIASPYAKKSAFEFPEPRKAMTIEMESQISARASQESATSDCLFDSQQTMNSSFNDSQGTEAGYSQNSQATQSIEGTASEWHYDDGIFIFRKSALPDLKWTGKIFEIKPDAYRITPIFDIDMQAECELYILTINPGNERSFTQDFRDYLELVVKQTGITKDAKNMVQRLRDSVLKTTKTVQNVINEQLRVFSEIQNALLDVKDRASSEDEKFFHQENLDYLEKEYPNAIRRLYESLNNSYFTEMKKLTRKPINEFNSKHAFYQSYQKLALEIFYDWTTFETKKMRSYATEEQYKSNLRTGPATLEHKHLDDSFLQKLKRQDEQMYRDHIDRIMKAFDKKKETGDGAKAVDNRPKLLSQASTDLGGEGKKSFRNRCRLSAVKLDTARTEKDREKKTVGRVLTEYYDEDEDSDDVPENNGKKINFDFVIIRDNIAQGAFGKVHLGTRRDNGDQVVIKEIKKHNKTIEELTHYLYIEILANELLHHKNIVLYYGQYYEDSDSIKNDLRTFFLMFEYCEMTLDKEARNGISPTMIIAYTTQLMDAVEYMHTNSWVHRDIKPSNVFLKRQGQYYHVKLGDFGSAHQIADDLNVQTNIGTPAQGAKGCTFHYAAPEVHEKSGYGRSSDVWSIGCTVLEMITGKLPWTKGGKILQDISILYQLRERNDPMKYHGEIMEFTGYPFFAQNAKTFLKKCFSFNPDVRPSVSVLKRHAFLDHVVTLDDLAL</sequence>
<dbReference type="Proteomes" id="UP001158576">
    <property type="component" value="Chromosome 2"/>
</dbReference>
<keyword evidence="2" id="KW-0808">Transferase</keyword>
<accession>A0ABN7T7Q5</accession>
<evidence type="ECO:0000313" key="9">
    <source>
        <dbReference type="Proteomes" id="UP001158576"/>
    </source>
</evidence>
<evidence type="ECO:0000256" key="5">
    <source>
        <dbReference type="ARBA" id="ARBA00022840"/>
    </source>
</evidence>
<evidence type="ECO:0000313" key="8">
    <source>
        <dbReference type="EMBL" id="CAG5111394.1"/>
    </source>
</evidence>
<feature type="compositionally biased region" description="Polar residues" evidence="6">
    <location>
        <begin position="276"/>
        <end position="287"/>
    </location>
</feature>
<proteinExistence type="predicted"/>
<evidence type="ECO:0000256" key="2">
    <source>
        <dbReference type="ARBA" id="ARBA00022679"/>
    </source>
</evidence>
<dbReference type="Pfam" id="PF00069">
    <property type="entry name" value="Pkinase"/>
    <property type="match status" value="1"/>
</dbReference>
<dbReference type="SMART" id="SM00220">
    <property type="entry name" value="S_TKc"/>
    <property type="match status" value="1"/>
</dbReference>
<dbReference type="Gene3D" id="3.30.200.20">
    <property type="entry name" value="Phosphorylase Kinase, domain 1"/>
    <property type="match status" value="1"/>
</dbReference>
<keyword evidence="4" id="KW-0418">Kinase</keyword>
<dbReference type="InterPro" id="IPR000719">
    <property type="entry name" value="Prot_kinase_dom"/>
</dbReference>
<organism evidence="8 9">
    <name type="scientific">Oikopleura dioica</name>
    <name type="common">Tunicate</name>
    <dbReference type="NCBI Taxonomy" id="34765"/>
    <lineage>
        <taxon>Eukaryota</taxon>
        <taxon>Metazoa</taxon>
        <taxon>Chordata</taxon>
        <taxon>Tunicata</taxon>
        <taxon>Appendicularia</taxon>
        <taxon>Copelata</taxon>
        <taxon>Oikopleuridae</taxon>
        <taxon>Oikopleura</taxon>
    </lineage>
</organism>
<dbReference type="InterPro" id="IPR011009">
    <property type="entry name" value="Kinase-like_dom_sf"/>
</dbReference>
<evidence type="ECO:0000256" key="1">
    <source>
        <dbReference type="ARBA" id="ARBA00022527"/>
    </source>
</evidence>
<dbReference type="PROSITE" id="PS50011">
    <property type="entry name" value="PROTEIN_KINASE_DOM"/>
    <property type="match status" value="1"/>
</dbReference>
<evidence type="ECO:0000256" key="4">
    <source>
        <dbReference type="ARBA" id="ARBA00022777"/>
    </source>
</evidence>
<evidence type="ECO:0000256" key="6">
    <source>
        <dbReference type="SAM" id="MobiDB-lite"/>
    </source>
</evidence>
<gene>
    <name evidence="8" type="ORF">OKIOD_LOCUS14474</name>
</gene>
<dbReference type="PANTHER" id="PTHR11584">
    <property type="entry name" value="SERINE/THREONINE PROTEIN KINASE"/>
    <property type="match status" value="1"/>
</dbReference>
<keyword evidence="3" id="KW-0547">Nucleotide-binding</keyword>
<keyword evidence="9" id="KW-1185">Reference proteome</keyword>
<feature type="compositionally biased region" description="Basic and acidic residues" evidence="6">
    <location>
        <begin position="126"/>
        <end position="142"/>
    </location>
</feature>
<feature type="domain" description="Protein kinase" evidence="7">
    <location>
        <begin position="1471"/>
        <end position="1754"/>
    </location>
</feature>
<feature type="compositionally biased region" description="Low complexity" evidence="6">
    <location>
        <begin position="299"/>
        <end position="312"/>
    </location>
</feature>
<keyword evidence="5" id="KW-0067">ATP-binding</keyword>